<dbReference type="GO" id="GO:0055085">
    <property type="term" value="P:transmembrane transport"/>
    <property type="evidence" value="ECO:0007669"/>
    <property type="project" value="InterPro"/>
</dbReference>
<dbReference type="SUPFAM" id="SSF53850">
    <property type="entry name" value="Periplasmic binding protein-like II"/>
    <property type="match status" value="1"/>
</dbReference>
<dbReference type="eggNOG" id="COG3221">
    <property type="taxonomic scope" value="Bacteria"/>
</dbReference>
<proteinExistence type="inferred from homology"/>
<dbReference type="GO" id="GO:0043190">
    <property type="term" value="C:ATP-binding cassette (ABC) transporter complex"/>
    <property type="evidence" value="ECO:0007669"/>
    <property type="project" value="InterPro"/>
</dbReference>
<evidence type="ECO:0000256" key="2">
    <source>
        <dbReference type="ARBA" id="ARBA00022729"/>
    </source>
</evidence>
<dbReference type="InterPro" id="IPR005770">
    <property type="entry name" value="PhnD"/>
</dbReference>
<evidence type="ECO:0000256" key="3">
    <source>
        <dbReference type="SAM" id="SignalP"/>
    </source>
</evidence>
<name>V4TEL6_9HYPH</name>
<keyword evidence="5" id="KW-1185">Reference proteome</keyword>
<sequence>MEIPSVPSLNLAFRRLVASCLVAGGLLSLGAPGASAETLRFAVGPFQATPSDTKTAYEPFFAYIAQQLDADYELAVTNDWAGIAVALANGQADVAWMGPWGYVLAHNEGGAEAVATVKYDGEPTYHAIILARPDVPIESWPEDAEGLSISFADVGSTSGWLIPHFWFHERSIDPRSYFGYRDGASHAANVMAVANGQVDLATDYDRNLAAMIERGIVDRDDLRIVWRSDPLPNDPLVVREGLDPEIVSRLQEIVVGIGEEQAQEIMPPHYTGWVPADHESYAMIENAGRALGKLKQR</sequence>
<comment type="similarity">
    <text evidence="1">Belongs to the phosphate/phosphite/phosphonate binding protein family.</text>
</comment>
<gene>
    <name evidence="4" type="ORF">N177_2318</name>
</gene>
<dbReference type="Gene3D" id="3.40.190.10">
    <property type="entry name" value="Periplasmic binding protein-like II"/>
    <property type="match status" value="2"/>
</dbReference>
<dbReference type="Proteomes" id="UP000017819">
    <property type="component" value="Unassembled WGS sequence"/>
</dbReference>
<accession>V4TEL6</accession>
<dbReference type="EMBL" id="AWXZ01000030">
    <property type="protein sequence ID" value="ESR24638.1"/>
    <property type="molecule type" value="Genomic_DNA"/>
</dbReference>
<keyword evidence="2 3" id="KW-0732">Signal</keyword>
<dbReference type="CDD" id="cd01071">
    <property type="entry name" value="PBP2_PhnD_like"/>
    <property type="match status" value="1"/>
</dbReference>
<organism evidence="4 5">
    <name type="scientific">Lutibaculum baratangense AMV1</name>
    <dbReference type="NCBI Taxonomy" id="631454"/>
    <lineage>
        <taxon>Bacteria</taxon>
        <taxon>Pseudomonadati</taxon>
        <taxon>Pseudomonadota</taxon>
        <taxon>Alphaproteobacteria</taxon>
        <taxon>Hyphomicrobiales</taxon>
        <taxon>Tepidamorphaceae</taxon>
        <taxon>Lutibaculum</taxon>
    </lineage>
</organism>
<protein>
    <submittedName>
        <fullName evidence="4">Phosphonate ABC transporter phosphate-binding periplasmic component</fullName>
    </submittedName>
</protein>
<dbReference type="NCBIfam" id="TIGR01098">
    <property type="entry name" value="3A0109s03R"/>
    <property type="match status" value="1"/>
</dbReference>
<evidence type="ECO:0000313" key="5">
    <source>
        <dbReference type="Proteomes" id="UP000017819"/>
    </source>
</evidence>
<feature type="signal peptide" evidence="3">
    <location>
        <begin position="1"/>
        <end position="36"/>
    </location>
</feature>
<dbReference type="PANTHER" id="PTHR35841:SF1">
    <property type="entry name" value="PHOSPHONATES-BINDING PERIPLASMIC PROTEIN"/>
    <property type="match status" value="1"/>
</dbReference>
<reference evidence="4 5" key="1">
    <citation type="journal article" date="2014" name="Genome Announc.">
        <title>Draft Genome Sequence of Lutibaculum baratangense Strain AMV1T, Isolated from a Mud Volcano in Andamans, India.</title>
        <authorList>
            <person name="Singh A."/>
            <person name="Sreenivas A."/>
            <person name="Sathyanarayana Reddy G."/>
            <person name="Pinnaka A.K."/>
            <person name="Shivaji S."/>
        </authorList>
    </citation>
    <scope>NUCLEOTIDE SEQUENCE [LARGE SCALE GENOMIC DNA]</scope>
    <source>
        <strain evidence="4 5">AMV1</strain>
    </source>
</reference>
<feature type="chain" id="PRO_5004728173" evidence="3">
    <location>
        <begin position="37"/>
        <end position="297"/>
    </location>
</feature>
<dbReference type="STRING" id="631454.N177_2318"/>
<dbReference type="PANTHER" id="PTHR35841">
    <property type="entry name" value="PHOSPHONATES-BINDING PERIPLASMIC PROTEIN"/>
    <property type="match status" value="1"/>
</dbReference>
<evidence type="ECO:0000256" key="1">
    <source>
        <dbReference type="ARBA" id="ARBA00007162"/>
    </source>
</evidence>
<comment type="caution">
    <text evidence="4">The sequence shown here is derived from an EMBL/GenBank/DDBJ whole genome shotgun (WGS) entry which is preliminary data.</text>
</comment>
<evidence type="ECO:0000313" key="4">
    <source>
        <dbReference type="EMBL" id="ESR24638.1"/>
    </source>
</evidence>
<dbReference type="Pfam" id="PF12974">
    <property type="entry name" value="Phosphonate-bd"/>
    <property type="match status" value="1"/>
</dbReference>
<dbReference type="PATRIC" id="fig|631454.5.peg.2286"/>
<dbReference type="AlphaFoldDB" id="V4TEL6"/>